<feature type="repeat" description="WD" evidence="3">
    <location>
        <begin position="1266"/>
        <end position="1307"/>
    </location>
</feature>
<dbReference type="eggNOG" id="KOG0272">
    <property type="taxonomic scope" value="Eukaryota"/>
</dbReference>
<evidence type="ECO:0000313" key="6">
    <source>
        <dbReference type="EMBL" id="EIN03613.1"/>
    </source>
</evidence>
<evidence type="ECO:0000256" key="3">
    <source>
        <dbReference type="PROSITE-ProRule" id="PRU00221"/>
    </source>
</evidence>
<feature type="compositionally biased region" description="Pro residues" evidence="4">
    <location>
        <begin position="13"/>
        <end position="25"/>
    </location>
</feature>
<organism evidence="6 7">
    <name type="scientific">Punctularia strigosozonata (strain HHB-11173)</name>
    <name type="common">White-rot fungus</name>
    <dbReference type="NCBI Taxonomy" id="741275"/>
    <lineage>
        <taxon>Eukaryota</taxon>
        <taxon>Fungi</taxon>
        <taxon>Dikarya</taxon>
        <taxon>Basidiomycota</taxon>
        <taxon>Agaricomycotina</taxon>
        <taxon>Agaricomycetes</taxon>
        <taxon>Corticiales</taxon>
        <taxon>Punctulariaceae</taxon>
        <taxon>Punctularia</taxon>
    </lineage>
</organism>
<dbReference type="CDD" id="cd00200">
    <property type="entry name" value="WD40"/>
    <property type="match status" value="1"/>
</dbReference>
<dbReference type="OrthoDB" id="538223at2759"/>
<dbReference type="InterPro" id="IPR029058">
    <property type="entry name" value="AB_hydrolase_fold"/>
</dbReference>
<keyword evidence="1 3" id="KW-0853">WD repeat</keyword>
<dbReference type="PRINTS" id="PR00319">
    <property type="entry name" value="GPROTEINB"/>
</dbReference>
<dbReference type="InterPro" id="IPR036322">
    <property type="entry name" value="WD40_repeat_dom_sf"/>
</dbReference>
<feature type="region of interest" description="Disordered" evidence="4">
    <location>
        <begin position="50"/>
        <end position="82"/>
    </location>
</feature>
<dbReference type="SUPFAM" id="SSF53474">
    <property type="entry name" value="alpha/beta-Hydrolases"/>
    <property type="match status" value="1"/>
</dbReference>
<dbReference type="InterPro" id="IPR020472">
    <property type="entry name" value="WD40_PAC1"/>
</dbReference>
<feature type="region of interest" description="Disordered" evidence="4">
    <location>
        <begin position="281"/>
        <end position="306"/>
    </location>
</feature>
<feature type="repeat" description="WD" evidence="3">
    <location>
        <begin position="1180"/>
        <end position="1221"/>
    </location>
</feature>
<feature type="repeat" description="WD" evidence="3">
    <location>
        <begin position="1309"/>
        <end position="1350"/>
    </location>
</feature>
<dbReference type="Pfam" id="PF00400">
    <property type="entry name" value="WD40"/>
    <property type="match status" value="7"/>
</dbReference>
<dbReference type="Proteomes" id="UP000054196">
    <property type="component" value="Unassembled WGS sequence"/>
</dbReference>
<accession>R7S048</accession>
<keyword evidence="7" id="KW-1185">Reference proteome</keyword>
<dbReference type="InterPro" id="IPR001632">
    <property type="entry name" value="WD40_G-protein_beta-like"/>
</dbReference>
<proteinExistence type="predicted"/>
<dbReference type="HOGENOM" id="CLU_005049_4_1_1"/>
<evidence type="ECO:0000256" key="4">
    <source>
        <dbReference type="SAM" id="MobiDB-lite"/>
    </source>
</evidence>
<dbReference type="PROSITE" id="PS50082">
    <property type="entry name" value="WD_REPEATS_2"/>
    <property type="match status" value="7"/>
</dbReference>
<feature type="domain" description="T6SS Phospholipase effector Tle1-like catalytic" evidence="5">
    <location>
        <begin position="89"/>
        <end position="233"/>
    </location>
</feature>
<feature type="domain" description="T6SS Phospholipase effector Tle1-like catalytic" evidence="5">
    <location>
        <begin position="332"/>
        <end position="465"/>
    </location>
</feature>
<dbReference type="SMART" id="SM00320">
    <property type="entry name" value="WD40"/>
    <property type="match status" value="7"/>
</dbReference>
<dbReference type="KEGG" id="psq:PUNSTDRAFT_139336"/>
<feature type="repeat" description="WD" evidence="3">
    <location>
        <begin position="1223"/>
        <end position="1264"/>
    </location>
</feature>
<dbReference type="SUPFAM" id="SSF50978">
    <property type="entry name" value="WD40 repeat-like"/>
    <property type="match status" value="1"/>
</dbReference>
<dbReference type="GO" id="GO:1990234">
    <property type="term" value="C:transferase complex"/>
    <property type="evidence" value="ECO:0007669"/>
    <property type="project" value="UniProtKB-ARBA"/>
</dbReference>
<dbReference type="InterPro" id="IPR019775">
    <property type="entry name" value="WD40_repeat_CS"/>
</dbReference>
<dbReference type="InterPro" id="IPR015943">
    <property type="entry name" value="WD40/YVTN_repeat-like_dom_sf"/>
</dbReference>
<keyword evidence="2" id="KW-0677">Repeat</keyword>
<feature type="region of interest" description="Disordered" evidence="4">
    <location>
        <begin position="1308"/>
        <end position="1336"/>
    </location>
</feature>
<dbReference type="PANTHER" id="PTHR22847">
    <property type="entry name" value="WD40 REPEAT PROTEIN"/>
    <property type="match status" value="1"/>
</dbReference>
<reference evidence="7" key="1">
    <citation type="journal article" date="2012" name="Science">
        <title>The Paleozoic origin of enzymatic lignin decomposition reconstructed from 31 fungal genomes.</title>
        <authorList>
            <person name="Floudas D."/>
            <person name="Binder M."/>
            <person name="Riley R."/>
            <person name="Barry K."/>
            <person name="Blanchette R.A."/>
            <person name="Henrissat B."/>
            <person name="Martinez A.T."/>
            <person name="Otillar R."/>
            <person name="Spatafora J.W."/>
            <person name="Yadav J.S."/>
            <person name="Aerts A."/>
            <person name="Benoit I."/>
            <person name="Boyd A."/>
            <person name="Carlson A."/>
            <person name="Copeland A."/>
            <person name="Coutinho P.M."/>
            <person name="de Vries R.P."/>
            <person name="Ferreira P."/>
            <person name="Findley K."/>
            <person name="Foster B."/>
            <person name="Gaskell J."/>
            <person name="Glotzer D."/>
            <person name="Gorecki P."/>
            <person name="Heitman J."/>
            <person name="Hesse C."/>
            <person name="Hori C."/>
            <person name="Igarashi K."/>
            <person name="Jurgens J.A."/>
            <person name="Kallen N."/>
            <person name="Kersten P."/>
            <person name="Kohler A."/>
            <person name="Kuees U."/>
            <person name="Kumar T.K.A."/>
            <person name="Kuo A."/>
            <person name="LaButti K."/>
            <person name="Larrondo L.F."/>
            <person name="Lindquist E."/>
            <person name="Ling A."/>
            <person name="Lombard V."/>
            <person name="Lucas S."/>
            <person name="Lundell T."/>
            <person name="Martin R."/>
            <person name="McLaughlin D.J."/>
            <person name="Morgenstern I."/>
            <person name="Morin E."/>
            <person name="Murat C."/>
            <person name="Nagy L.G."/>
            <person name="Nolan M."/>
            <person name="Ohm R.A."/>
            <person name="Patyshakuliyeva A."/>
            <person name="Rokas A."/>
            <person name="Ruiz-Duenas F.J."/>
            <person name="Sabat G."/>
            <person name="Salamov A."/>
            <person name="Samejima M."/>
            <person name="Schmutz J."/>
            <person name="Slot J.C."/>
            <person name="St John F."/>
            <person name="Stenlid J."/>
            <person name="Sun H."/>
            <person name="Sun S."/>
            <person name="Syed K."/>
            <person name="Tsang A."/>
            <person name="Wiebenga A."/>
            <person name="Young D."/>
            <person name="Pisabarro A."/>
            <person name="Eastwood D.C."/>
            <person name="Martin F."/>
            <person name="Cullen D."/>
            <person name="Grigoriev I.V."/>
            <person name="Hibbett D.S."/>
        </authorList>
    </citation>
    <scope>NUCLEOTIDE SEQUENCE [LARGE SCALE GENOMIC DNA]</scope>
    <source>
        <strain evidence="7">HHB-11173 SS5</strain>
    </source>
</reference>
<name>R7S048_PUNST</name>
<evidence type="ECO:0000313" key="7">
    <source>
        <dbReference type="Proteomes" id="UP000054196"/>
    </source>
</evidence>
<sequence>MPPSDDGMGSTSPPNPPPAHRPTPGPKMTDDDVIFDWDSVSLSEDDEFIAVNPPPVTFGSNPTAKAPNKAGQQPETKSTKPCGCNPNGRNLVVCIDGTANQFSVKNTNVVELYSRLVKDDTQLTYYNSGIGTYARENSWSFEYWKQAFYHTVDMAIAWNFKRIVLDAYRWLSENYQPGDRIFLFGFSRGAYQVRVIAGMIERVGLLHKGNDGQISFAYALYMATTARQQRSPKSPVAFSVPKDGPTPGADAANTDDANLGERNIFSWARKLSFWPFRTSPRASPTAGAQQLEEGSAGVDTSNNAEPTRTSWLSRVWSILACSAQTAKSGNASEGDNDKADDKADPLELSKRFKDALSRKGVKVHFVGAWDTVSSIGIARGPSLPETTTGMKHVCVFRHALALDEVRVKFLPEYANGGVGPLARDDGTDKGDVKEVWFSGSHSDIGGGSNVNLKLDQFGPALRWMSYEASRSGLRTENFQGDWKQVKPTNSMNWFWRMLEWFPLKHLSYDPKQDGEHTRWSWHRASPRRIMDGQLIHESVLDSLVSSSVAQQSDSNISPECSSTPDPEAVSDPHPGGAPGSNQNPEPRAHLPSDMTWARLLLQYKQPQEKWTKIERDPYISAKGVLKDISRKQLSVPDRSVLLTLLSTVDGKRSIADSVDASLLWGKIMQSTEDSDAHTIDCLLSLSAFHMSHHDAPTQTWMRVAGVILSRDDWKSLNLESHQQVVEELKRPFRTITESLLKQLRENQYLSDKSRDLLCTIVETSFGQRVITDIAKESELVKALNTVQNDPDWRYREERITDLLILLGAFPLRSQGTKRYLNHNLARLFPLVQQRPGIDRVFDWVMHTARSKAWELVDHLVNRTGLSIGQRRMLDMLLFTESGRKSIEESGKVTELFAALKDTATDLDLEMEPNLRRTHITDIVAALGAFPSLSPGMEVLLEPEVANVISNLDTDRRSLSTAKDHIASSFRNRAGVITTKLASDGMADADRDVLERMASTDIGKKAFAEGVVTAQLFDALGRVQDRGMDPELRKARVTDIIWVLGKFMALPPGAKQYPRHDLRKLLSNAYQERPEIDEAIMQIKRIFTGRLLKAVEGHTGHVYSVSFSPDGSQFASGSRDITIRIWNADTGKEVGEPLRGHTSGVNSVSFSPDGKRLASGSMDRTVRLWDVETWQQIGQPLEGHARPVLCVAFSPDGDRIVSGSRDETLRLWDAQTGRAIGEPLRGHSDWVRSVAFSPDGENIASGSDDRTIRLWDAETGEPVGDPLRGHDGPVLSVAYSPDGARIVSGSENKTIRIWDTQTRQTVVGPLQGHEGPVRSVEFSPDGKHVVSGSDDGTMRIWDAQTGQTVAGPWEAHWGVSSVAFSPDGKRIVSGGGDNVVKIWDGEVD</sequence>
<dbReference type="Gene3D" id="2.130.10.10">
    <property type="entry name" value="YVTN repeat-like/Quinoprotein amine dehydrogenase"/>
    <property type="match status" value="3"/>
</dbReference>
<dbReference type="Pfam" id="PF09994">
    <property type="entry name" value="T6SS_Tle1-like_cat"/>
    <property type="match status" value="2"/>
</dbReference>
<dbReference type="PRINTS" id="PR00320">
    <property type="entry name" value="GPROTEINBRPT"/>
</dbReference>
<feature type="region of interest" description="Disordered" evidence="4">
    <location>
        <begin position="232"/>
        <end position="256"/>
    </location>
</feature>
<feature type="compositionally biased region" description="Polar residues" evidence="4">
    <location>
        <begin position="555"/>
        <end position="564"/>
    </location>
</feature>
<dbReference type="PROSITE" id="PS00678">
    <property type="entry name" value="WD_REPEATS_1"/>
    <property type="match status" value="6"/>
</dbReference>
<feature type="repeat" description="WD" evidence="3">
    <location>
        <begin position="1358"/>
        <end position="1387"/>
    </location>
</feature>
<dbReference type="InterPro" id="IPR018712">
    <property type="entry name" value="Tle1-like_cat"/>
</dbReference>
<gene>
    <name evidence="6" type="ORF">PUNSTDRAFT_139336</name>
</gene>
<feature type="repeat" description="WD" evidence="3">
    <location>
        <begin position="1094"/>
        <end position="1135"/>
    </location>
</feature>
<dbReference type="PANTHER" id="PTHR22847:SF637">
    <property type="entry name" value="WD REPEAT DOMAIN 5B"/>
    <property type="match status" value="1"/>
</dbReference>
<feature type="region of interest" description="Disordered" evidence="4">
    <location>
        <begin position="1"/>
        <end position="33"/>
    </location>
</feature>
<dbReference type="GeneID" id="18880285"/>
<protein>
    <submittedName>
        <fullName evidence="6">WD40 repeat-like protein</fullName>
    </submittedName>
</protein>
<dbReference type="RefSeq" id="XP_007389100.1">
    <property type="nucleotide sequence ID" value="XM_007389038.1"/>
</dbReference>
<dbReference type="EMBL" id="JH687560">
    <property type="protein sequence ID" value="EIN03613.1"/>
    <property type="molecule type" value="Genomic_DNA"/>
</dbReference>
<evidence type="ECO:0000259" key="5">
    <source>
        <dbReference type="Pfam" id="PF09994"/>
    </source>
</evidence>
<feature type="repeat" description="WD" evidence="3">
    <location>
        <begin position="1137"/>
        <end position="1178"/>
    </location>
</feature>
<evidence type="ECO:0000256" key="2">
    <source>
        <dbReference type="ARBA" id="ARBA00022737"/>
    </source>
</evidence>
<dbReference type="PROSITE" id="PS50294">
    <property type="entry name" value="WD_REPEATS_REGION"/>
    <property type="match status" value="7"/>
</dbReference>
<dbReference type="GO" id="GO:0005634">
    <property type="term" value="C:nucleus"/>
    <property type="evidence" value="ECO:0007669"/>
    <property type="project" value="TreeGrafter"/>
</dbReference>
<dbReference type="InterPro" id="IPR001680">
    <property type="entry name" value="WD40_rpt"/>
</dbReference>
<evidence type="ECO:0000256" key="1">
    <source>
        <dbReference type="ARBA" id="ARBA00022574"/>
    </source>
</evidence>
<feature type="region of interest" description="Disordered" evidence="4">
    <location>
        <begin position="550"/>
        <end position="589"/>
    </location>
</feature>